<dbReference type="AlphaFoldDB" id="A0A1F8CUR1"/>
<reference evidence="1 2" key="1">
    <citation type="journal article" date="2016" name="Nat. Commun.">
        <title>Thousands of microbial genomes shed light on interconnected biogeochemical processes in an aquifer system.</title>
        <authorList>
            <person name="Anantharaman K."/>
            <person name="Brown C.T."/>
            <person name="Hug L.A."/>
            <person name="Sharon I."/>
            <person name="Castelle C.J."/>
            <person name="Probst A.J."/>
            <person name="Thomas B.C."/>
            <person name="Singh A."/>
            <person name="Wilkins M.J."/>
            <person name="Karaoz U."/>
            <person name="Brodie E.L."/>
            <person name="Williams K.H."/>
            <person name="Hubbard S.S."/>
            <person name="Banfield J.F."/>
        </authorList>
    </citation>
    <scope>NUCLEOTIDE SEQUENCE [LARGE SCALE GENOMIC DNA]</scope>
</reference>
<organism evidence="1 2">
    <name type="scientific">Candidatus Woesebacteria bacterium RIFOXYB1_FULL_38_16</name>
    <dbReference type="NCBI Taxonomy" id="1802538"/>
    <lineage>
        <taxon>Bacteria</taxon>
        <taxon>Candidatus Woeseibacteriota</taxon>
    </lineage>
</organism>
<protein>
    <submittedName>
        <fullName evidence="1">Uncharacterized protein</fullName>
    </submittedName>
</protein>
<sequence>MNGIQQLFKKKPYLVWDISHTAKLSERSALEHVLNYGDWDDVMEMERLMGIQRMKEVFEDIKNKKRVNLRPSTVNYFTEYFARYA</sequence>
<name>A0A1F8CUR1_9BACT</name>
<comment type="caution">
    <text evidence="1">The sequence shown here is derived from an EMBL/GenBank/DDBJ whole genome shotgun (WGS) entry which is preliminary data.</text>
</comment>
<accession>A0A1F8CUR1</accession>
<proteinExistence type="predicted"/>
<dbReference type="Proteomes" id="UP000178999">
    <property type="component" value="Unassembled WGS sequence"/>
</dbReference>
<gene>
    <name evidence="1" type="ORF">A2382_04485</name>
</gene>
<dbReference type="STRING" id="1802538.A2382_04485"/>
<dbReference type="EMBL" id="MGHY01000007">
    <property type="protein sequence ID" value="OGM79826.1"/>
    <property type="molecule type" value="Genomic_DNA"/>
</dbReference>
<evidence type="ECO:0000313" key="2">
    <source>
        <dbReference type="Proteomes" id="UP000178999"/>
    </source>
</evidence>
<evidence type="ECO:0000313" key="1">
    <source>
        <dbReference type="EMBL" id="OGM79826.1"/>
    </source>
</evidence>